<evidence type="ECO:0000256" key="6">
    <source>
        <dbReference type="ARBA" id="ARBA00023049"/>
    </source>
</evidence>
<evidence type="ECO:0000256" key="7">
    <source>
        <dbReference type="PROSITE-ProRule" id="PRU01379"/>
    </source>
</evidence>
<evidence type="ECO:0000256" key="1">
    <source>
        <dbReference type="ARBA" id="ARBA00001947"/>
    </source>
</evidence>
<protein>
    <submittedName>
        <fullName evidence="9">M14 family metallocarboxypeptidase</fullName>
    </submittedName>
</protein>
<dbReference type="SMART" id="SM00631">
    <property type="entry name" value="Zn_pept"/>
    <property type="match status" value="1"/>
</dbReference>
<comment type="caution">
    <text evidence="7">Lacks conserved residue(s) required for the propagation of feature annotation.</text>
</comment>
<name>A0ABY8UU28_9BACI</name>
<dbReference type="PANTHER" id="PTHR11705">
    <property type="entry name" value="PROTEASE FAMILY M14 CARBOXYPEPTIDASE A,B"/>
    <property type="match status" value="1"/>
</dbReference>
<evidence type="ECO:0000259" key="8">
    <source>
        <dbReference type="PROSITE" id="PS52035"/>
    </source>
</evidence>
<gene>
    <name evidence="9" type="ORF">QNI29_14415</name>
</gene>
<keyword evidence="6" id="KW-0482">Metalloprotease</keyword>
<feature type="domain" description="Peptidase M14" evidence="8">
    <location>
        <begin position="4"/>
        <end position="294"/>
    </location>
</feature>
<dbReference type="InterPro" id="IPR034274">
    <property type="entry name" value="ENP1_M14_CPD"/>
</dbReference>
<sequence length="294" mass="33448">MMRYPYDSKALEEEIGEVTKYATFVTKEIIGYSVLGQPIYELTIGKGPASIHWNGSFHANEWMTSAVLMDVVRQYVKAINHDGVFGEVKARELFSQTRLSVVPMVNPDGVDLVMHGPPHGSDPSEFAKMNGINQTFTPWKGNIRGVDLNNQFPARWEWERARKPKQPSFRDYPGEQPLTEPEAQAMVMLTKKRDFDRVLAFHSQGEVVYWGYQGMEPVQSSKTVDAFYKKSGYLPVRTIESFAGYKDWFIQEYKREGYTVEIGRGINPLPLSSFPVHLEKVKEICAVSLAVPLE</sequence>
<comment type="cofactor">
    <cofactor evidence="1">
        <name>Zn(2+)</name>
        <dbReference type="ChEBI" id="CHEBI:29105"/>
    </cofactor>
</comment>
<evidence type="ECO:0000313" key="10">
    <source>
        <dbReference type="Proteomes" id="UP001236652"/>
    </source>
</evidence>
<reference evidence="9 10" key="1">
    <citation type="submission" date="2023-05" db="EMBL/GenBank/DDBJ databases">
        <title>Comparative genomics reveals the evidence of polycyclic aromatic hydrocarbons degradation in moderately halophilic genus Pontibacillus.</title>
        <authorList>
            <person name="Yang H."/>
            <person name="Qian Z."/>
        </authorList>
    </citation>
    <scope>NUCLEOTIDE SEQUENCE [LARGE SCALE GENOMIC DNA]</scope>
    <source>
        <strain evidence="10">HN14</strain>
    </source>
</reference>
<dbReference type="SUPFAM" id="SSF53187">
    <property type="entry name" value="Zn-dependent exopeptidases"/>
    <property type="match status" value="1"/>
</dbReference>
<dbReference type="PRINTS" id="PR00765">
    <property type="entry name" value="CRBOXYPTASEA"/>
</dbReference>
<evidence type="ECO:0000256" key="3">
    <source>
        <dbReference type="ARBA" id="ARBA00022670"/>
    </source>
</evidence>
<keyword evidence="10" id="KW-1185">Reference proteome</keyword>
<evidence type="ECO:0000256" key="4">
    <source>
        <dbReference type="ARBA" id="ARBA00022801"/>
    </source>
</evidence>
<dbReference type="PROSITE" id="PS52035">
    <property type="entry name" value="PEPTIDASE_M14"/>
    <property type="match status" value="1"/>
</dbReference>
<comment type="similarity">
    <text evidence="2 7">Belongs to the peptidase M14 family.</text>
</comment>
<dbReference type="CDD" id="cd06229">
    <property type="entry name" value="M14_Endopeptidase_I"/>
    <property type="match status" value="1"/>
</dbReference>
<dbReference type="Proteomes" id="UP001236652">
    <property type="component" value="Chromosome"/>
</dbReference>
<keyword evidence="5" id="KW-0862">Zinc</keyword>
<evidence type="ECO:0000256" key="5">
    <source>
        <dbReference type="ARBA" id="ARBA00022833"/>
    </source>
</evidence>
<keyword evidence="3" id="KW-0645">Protease</keyword>
<dbReference type="Gene3D" id="3.40.630.10">
    <property type="entry name" value="Zn peptidases"/>
    <property type="match status" value="1"/>
</dbReference>
<evidence type="ECO:0000313" key="9">
    <source>
        <dbReference type="EMBL" id="WIF96933.1"/>
    </source>
</evidence>
<dbReference type="InterPro" id="IPR000834">
    <property type="entry name" value="Peptidase_M14"/>
</dbReference>
<dbReference type="PANTHER" id="PTHR11705:SF143">
    <property type="entry name" value="SLL0236 PROTEIN"/>
    <property type="match status" value="1"/>
</dbReference>
<dbReference type="Pfam" id="PF00246">
    <property type="entry name" value="Peptidase_M14"/>
    <property type="match status" value="1"/>
</dbReference>
<evidence type="ECO:0000256" key="2">
    <source>
        <dbReference type="ARBA" id="ARBA00005988"/>
    </source>
</evidence>
<proteinExistence type="inferred from homology"/>
<dbReference type="RefSeq" id="WP_231417195.1">
    <property type="nucleotide sequence ID" value="NZ_CP126446.1"/>
</dbReference>
<keyword evidence="4" id="KW-0378">Hydrolase</keyword>
<accession>A0ABY8UU28</accession>
<organism evidence="9 10">
    <name type="scientific">Pontibacillus chungwhensis</name>
    <dbReference type="NCBI Taxonomy" id="265426"/>
    <lineage>
        <taxon>Bacteria</taxon>
        <taxon>Bacillati</taxon>
        <taxon>Bacillota</taxon>
        <taxon>Bacilli</taxon>
        <taxon>Bacillales</taxon>
        <taxon>Bacillaceae</taxon>
        <taxon>Pontibacillus</taxon>
    </lineage>
</organism>
<dbReference type="EMBL" id="CP126446">
    <property type="protein sequence ID" value="WIF96933.1"/>
    <property type="molecule type" value="Genomic_DNA"/>
</dbReference>